<evidence type="ECO:0008006" key="3">
    <source>
        <dbReference type="Google" id="ProtNLM"/>
    </source>
</evidence>
<dbReference type="EMBL" id="CP104013">
    <property type="protein sequence ID" value="UYP46199.1"/>
    <property type="molecule type" value="Genomic_DNA"/>
</dbReference>
<sequence length="49" mass="5864">MKFFKRKTFSNEDHTNCVNELQAGLKTFYNSSYGYVPQNHPVRLDRCYD</sequence>
<accession>A0ABY6HUR5</accession>
<dbReference type="Proteomes" id="UP001208689">
    <property type="component" value="Chromosome"/>
</dbReference>
<reference evidence="1" key="1">
    <citation type="submission" date="2022-09" db="EMBL/GenBank/DDBJ databases">
        <title>Actin cytoskeleton and complex cell architecture in an #Asgard archaeon.</title>
        <authorList>
            <person name="Ponce Toledo R.I."/>
            <person name="Schleper C."/>
            <person name="Rodrigues Oliveira T."/>
            <person name="Wollweber F."/>
            <person name="Xu J."/>
            <person name="Rittmann S."/>
            <person name="Klingl A."/>
            <person name="Pilhofer M."/>
        </authorList>
    </citation>
    <scope>NUCLEOTIDE SEQUENCE</scope>
    <source>
        <strain evidence="1">B-35</strain>
    </source>
</reference>
<gene>
    <name evidence="1" type="ORF">NEF87_002484</name>
</gene>
<evidence type="ECO:0000313" key="2">
    <source>
        <dbReference type="Proteomes" id="UP001208689"/>
    </source>
</evidence>
<evidence type="ECO:0000313" key="1">
    <source>
        <dbReference type="EMBL" id="UYP46199.1"/>
    </source>
</evidence>
<protein>
    <recommendedName>
        <fullName evidence="3">Transposase</fullName>
    </recommendedName>
</protein>
<name>A0ABY6HUR5_9ARCH</name>
<organism evidence="1 2">
    <name type="scientific">Candidatus Lokiarchaeum ossiferum</name>
    <dbReference type="NCBI Taxonomy" id="2951803"/>
    <lineage>
        <taxon>Archaea</taxon>
        <taxon>Promethearchaeati</taxon>
        <taxon>Promethearchaeota</taxon>
        <taxon>Promethearchaeia</taxon>
        <taxon>Promethearchaeales</taxon>
        <taxon>Promethearchaeaceae</taxon>
        <taxon>Candidatus Lokiarchaeum</taxon>
    </lineage>
</organism>
<keyword evidence="2" id="KW-1185">Reference proteome</keyword>
<proteinExistence type="predicted"/>